<protein>
    <submittedName>
        <fullName evidence="1">Uncharacterized protein</fullName>
    </submittedName>
</protein>
<dbReference type="Proteomes" id="UP000494106">
    <property type="component" value="Unassembled WGS sequence"/>
</dbReference>
<accession>A0A8S1BKV9</accession>
<dbReference type="EMBL" id="CADEBC010000644">
    <property type="protein sequence ID" value="CAB3259783.1"/>
    <property type="molecule type" value="Genomic_DNA"/>
</dbReference>
<keyword evidence="2" id="KW-1185">Reference proteome</keyword>
<dbReference type="AlphaFoldDB" id="A0A8S1BKV9"/>
<gene>
    <name evidence="1" type="ORF">APLA_LOCUS17142</name>
</gene>
<evidence type="ECO:0000313" key="1">
    <source>
        <dbReference type="EMBL" id="CAB3259783.1"/>
    </source>
</evidence>
<organism evidence="1 2">
    <name type="scientific">Arctia plantaginis</name>
    <name type="common">Wood tiger moth</name>
    <name type="synonym">Phalaena plantaginis</name>
    <dbReference type="NCBI Taxonomy" id="874455"/>
    <lineage>
        <taxon>Eukaryota</taxon>
        <taxon>Metazoa</taxon>
        <taxon>Ecdysozoa</taxon>
        <taxon>Arthropoda</taxon>
        <taxon>Hexapoda</taxon>
        <taxon>Insecta</taxon>
        <taxon>Pterygota</taxon>
        <taxon>Neoptera</taxon>
        <taxon>Endopterygota</taxon>
        <taxon>Lepidoptera</taxon>
        <taxon>Glossata</taxon>
        <taxon>Ditrysia</taxon>
        <taxon>Noctuoidea</taxon>
        <taxon>Erebidae</taxon>
        <taxon>Arctiinae</taxon>
        <taxon>Arctia</taxon>
    </lineage>
</organism>
<dbReference type="OrthoDB" id="7486222at2759"/>
<comment type="caution">
    <text evidence="1">The sequence shown here is derived from an EMBL/GenBank/DDBJ whole genome shotgun (WGS) entry which is preliminary data.</text>
</comment>
<name>A0A8S1BKV9_ARCPL</name>
<evidence type="ECO:0000313" key="2">
    <source>
        <dbReference type="Proteomes" id="UP000494106"/>
    </source>
</evidence>
<reference evidence="1 2" key="1">
    <citation type="submission" date="2020-04" db="EMBL/GenBank/DDBJ databases">
        <authorList>
            <person name="Wallbank WR R."/>
            <person name="Pardo Diaz C."/>
            <person name="Kozak K."/>
            <person name="Martin S."/>
            <person name="Jiggins C."/>
            <person name="Moest M."/>
            <person name="Warren A I."/>
            <person name="Byers J.R.P. K."/>
            <person name="Montejo-Kovacevich G."/>
            <person name="Yen C E."/>
        </authorList>
    </citation>
    <scope>NUCLEOTIDE SEQUENCE [LARGE SCALE GENOMIC DNA]</scope>
</reference>
<sequence length="147" mass="17062">MRKTPDTSFKISYSGGEYLVPTDNAQDEWIKITKANGLDYVDFDQEDKANWYGTMGPYLDMFSAYSQRTNELRLGHNNSQLLSLMGYTKVSPFQSMASQVLTTYYSKALHSHLKGDPQSFRVWPFCFFTLLVKKQKASFIAFYLRWC</sequence>
<proteinExistence type="predicted"/>